<comment type="caution">
    <text evidence="1">The sequence shown here is derived from an EMBL/GenBank/DDBJ whole genome shotgun (WGS) entry which is preliminary data.</text>
</comment>
<proteinExistence type="predicted"/>
<sequence>MSRIRWAFECAALISVLLLLEIYAAITGDRDMP</sequence>
<name>A0A087DA65_9BIFI</name>
<dbReference type="Proteomes" id="UP000029066">
    <property type="component" value="Unassembled WGS sequence"/>
</dbReference>
<dbReference type="STRING" id="1437607.BISA_0815"/>
<accession>A0A087DA65</accession>
<evidence type="ECO:0000313" key="1">
    <source>
        <dbReference type="EMBL" id="KFI92415.1"/>
    </source>
</evidence>
<organism evidence="1 2">
    <name type="scientific">Bifidobacterium saguini DSM 23967</name>
    <dbReference type="NCBI Taxonomy" id="1437607"/>
    <lineage>
        <taxon>Bacteria</taxon>
        <taxon>Bacillati</taxon>
        <taxon>Actinomycetota</taxon>
        <taxon>Actinomycetes</taxon>
        <taxon>Bifidobacteriales</taxon>
        <taxon>Bifidobacteriaceae</taxon>
        <taxon>Bifidobacterium</taxon>
    </lineage>
</organism>
<dbReference type="AlphaFoldDB" id="A0A087DA65"/>
<dbReference type="EMBL" id="JGZN01000008">
    <property type="protein sequence ID" value="KFI92415.1"/>
    <property type="molecule type" value="Genomic_DNA"/>
</dbReference>
<evidence type="ECO:0000313" key="2">
    <source>
        <dbReference type="Proteomes" id="UP000029066"/>
    </source>
</evidence>
<protein>
    <submittedName>
        <fullName evidence="1">Uncharacterized protein</fullName>
    </submittedName>
</protein>
<reference evidence="1 2" key="1">
    <citation type="submission" date="2014-03" db="EMBL/GenBank/DDBJ databases">
        <title>Genomics of Bifidobacteria.</title>
        <authorList>
            <person name="Ventura M."/>
            <person name="Milani C."/>
            <person name="Lugli G.A."/>
        </authorList>
    </citation>
    <scope>NUCLEOTIDE SEQUENCE [LARGE SCALE GENOMIC DNA]</scope>
    <source>
        <strain evidence="1 2">DSM 23967</strain>
    </source>
</reference>
<gene>
    <name evidence="1" type="ORF">BISA_0815</name>
</gene>